<dbReference type="SUPFAM" id="SSF51215">
    <property type="entry name" value="Regulatory protein AraC"/>
    <property type="match status" value="1"/>
</dbReference>
<evidence type="ECO:0000259" key="4">
    <source>
        <dbReference type="PROSITE" id="PS01124"/>
    </source>
</evidence>
<organism evidence="5 6">
    <name type="scientific">Paenibacillus catalpae</name>
    <dbReference type="NCBI Taxonomy" id="1045775"/>
    <lineage>
        <taxon>Bacteria</taxon>
        <taxon>Bacillati</taxon>
        <taxon>Bacillota</taxon>
        <taxon>Bacilli</taxon>
        <taxon>Bacillales</taxon>
        <taxon>Paenibacillaceae</taxon>
        <taxon>Paenibacillus</taxon>
    </lineage>
</organism>
<dbReference type="SMART" id="SM00342">
    <property type="entry name" value="HTH_ARAC"/>
    <property type="match status" value="1"/>
</dbReference>
<evidence type="ECO:0000256" key="2">
    <source>
        <dbReference type="ARBA" id="ARBA00023125"/>
    </source>
</evidence>
<evidence type="ECO:0000313" key="5">
    <source>
        <dbReference type="EMBL" id="SFD49605.1"/>
    </source>
</evidence>
<dbReference type="GO" id="GO:0003700">
    <property type="term" value="F:DNA-binding transcription factor activity"/>
    <property type="evidence" value="ECO:0007669"/>
    <property type="project" value="InterPro"/>
</dbReference>
<keyword evidence="3" id="KW-0804">Transcription</keyword>
<evidence type="ECO:0000313" key="6">
    <source>
        <dbReference type="Proteomes" id="UP000198855"/>
    </source>
</evidence>
<evidence type="ECO:0000256" key="1">
    <source>
        <dbReference type="ARBA" id="ARBA00023015"/>
    </source>
</evidence>
<dbReference type="InterPro" id="IPR018062">
    <property type="entry name" value="HTH_AraC-typ_CS"/>
</dbReference>
<dbReference type="InterPro" id="IPR014710">
    <property type="entry name" value="RmlC-like_jellyroll"/>
</dbReference>
<name>A0A1I1ST28_9BACL</name>
<keyword evidence="1" id="KW-0805">Transcription regulation</keyword>
<reference evidence="6" key="1">
    <citation type="submission" date="2016-10" db="EMBL/GenBank/DDBJ databases">
        <authorList>
            <person name="Varghese N."/>
            <person name="Submissions S."/>
        </authorList>
    </citation>
    <scope>NUCLEOTIDE SEQUENCE [LARGE SCALE GENOMIC DNA]</scope>
    <source>
        <strain evidence="6">CGMCC 1.10784</strain>
    </source>
</reference>
<dbReference type="Gene3D" id="1.10.10.60">
    <property type="entry name" value="Homeodomain-like"/>
    <property type="match status" value="1"/>
</dbReference>
<dbReference type="PRINTS" id="PR00032">
    <property type="entry name" value="HTHARAC"/>
</dbReference>
<dbReference type="PANTHER" id="PTHR43280:SF2">
    <property type="entry name" value="HTH-TYPE TRANSCRIPTIONAL REGULATOR EXSA"/>
    <property type="match status" value="1"/>
</dbReference>
<keyword evidence="2" id="KW-0238">DNA-binding</keyword>
<sequence length="305" mass="35128">MGHPMIQLDNLDLKLSLGRLVLNVLYIKSGFFYHSMPEHRHSNGSYELHYIPSGHGRLIATGREFPLSPGSLYMTGPGIDHEQITDPSDPMFEYCIFFEALPSGRNHHERLYGRSGGDSEDIREIARLFLETPFWIGQDSRQLQHVFEKLAWEINTRSIGYRRNITIQLEQIVIGLVRNYTNNQPTLQTAPLKTLDDKRMVLIENNILYNYKHITIRTLADQLGLSVRQTERAVHKQYGMSLREKLLEARLQEAARLLDTTLLTIGEISEQVGYQSSESFTSHFKKWQGLTPSAYRTRTIVPTIQ</sequence>
<dbReference type="PANTHER" id="PTHR43280">
    <property type="entry name" value="ARAC-FAMILY TRANSCRIPTIONAL REGULATOR"/>
    <property type="match status" value="1"/>
</dbReference>
<dbReference type="InterPro" id="IPR003313">
    <property type="entry name" value="AraC-bd"/>
</dbReference>
<proteinExistence type="predicted"/>
<dbReference type="EMBL" id="FOMT01000001">
    <property type="protein sequence ID" value="SFD49605.1"/>
    <property type="molecule type" value="Genomic_DNA"/>
</dbReference>
<dbReference type="PROSITE" id="PS00041">
    <property type="entry name" value="HTH_ARAC_FAMILY_1"/>
    <property type="match status" value="1"/>
</dbReference>
<dbReference type="RefSeq" id="WP_091179976.1">
    <property type="nucleotide sequence ID" value="NZ_FOMT01000001.1"/>
</dbReference>
<dbReference type="Pfam" id="PF12833">
    <property type="entry name" value="HTH_18"/>
    <property type="match status" value="1"/>
</dbReference>
<gene>
    <name evidence="5" type="ORF">SAMN05216378_0192</name>
</gene>
<evidence type="ECO:0000256" key="3">
    <source>
        <dbReference type="ARBA" id="ARBA00023163"/>
    </source>
</evidence>
<dbReference type="InterPro" id="IPR018060">
    <property type="entry name" value="HTH_AraC"/>
</dbReference>
<dbReference type="InterPro" id="IPR009057">
    <property type="entry name" value="Homeodomain-like_sf"/>
</dbReference>
<dbReference type="Pfam" id="PF02311">
    <property type="entry name" value="AraC_binding"/>
    <property type="match status" value="1"/>
</dbReference>
<dbReference type="InterPro" id="IPR037923">
    <property type="entry name" value="HTH-like"/>
</dbReference>
<dbReference type="SUPFAM" id="SSF46689">
    <property type="entry name" value="Homeodomain-like"/>
    <property type="match status" value="1"/>
</dbReference>
<accession>A0A1I1ST28</accession>
<dbReference type="InterPro" id="IPR020449">
    <property type="entry name" value="Tscrpt_reg_AraC-type_HTH"/>
</dbReference>
<dbReference type="OrthoDB" id="145012at2"/>
<dbReference type="GO" id="GO:0043565">
    <property type="term" value="F:sequence-specific DNA binding"/>
    <property type="evidence" value="ECO:0007669"/>
    <property type="project" value="InterPro"/>
</dbReference>
<dbReference type="PROSITE" id="PS01124">
    <property type="entry name" value="HTH_ARAC_FAMILY_2"/>
    <property type="match status" value="1"/>
</dbReference>
<keyword evidence="6" id="KW-1185">Reference proteome</keyword>
<protein>
    <submittedName>
        <fullName evidence="5">AraC-like ligand binding domain-containing protein</fullName>
    </submittedName>
</protein>
<dbReference type="Gene3D" id="2.60.120.10">
    <property type="entry name" value="Jelly Rolls"/>
    <property type="match status" value="1"/>
</dbReference>
<dbReference type="Proteomes" id="UP000198855">
    <property type="component" value="Unassembled WGS sequence"/>
</dbReference>
<dbReference type="AlphaFoldDB" id="A0A1I1ST28"/>
<feature type="domain" description="HTH araC/xylS-type" evidence="4">
    <location>
        <begin position="197"/>
        <end position="298"/>
    </location>
</feature>
<dbReference type="STRING" id="1045775.SAMN05216378_0192"/>